<dbReference type="Gene3D" id="3.30.559.30">
    <property type="entry name" value="Nonribosomal peptide synthetase, condensation domain"/>
    <property type="match status" value="1"/>
</dbReference>
<proteinExistence type="predicted"/>
<sequence length="408" mass="46196">MQTYPGEPLNILHTIGLEQLYPLVRCQLDLDQSLSSTRLKQAVSLAAQVVPEILGYYDLPHNMFVVPTKVSGDVVQLISPDCQPDELPLDWMHTTQVKIYLQPHHSGQRFTIFMSHILSDGAGFKAFLYLLAACYNHGEKAIKGWHNEHEITPVQALINSRMKANTAKQTTDHPSQPLFLPQLKDHATSGYHVGYLQLSRAESLHLKTVAHHLDITLNDLFMAAFGQIVQQYSGINDLSLACPTDMRQYFTPPAAKTLRIANYTARYNLNLPQTRDLPLTDLLQLVHRQMQILKQEKQFLQSVAPLVKQAGRATLAQLQQIVEDHYHVRPIAYTNFGILEPSRLKFNGVQVKQCVMTGSFRQAPMFQVAVSSFGKQIILAFNLIGSQAEYRFGMMILRQMKQNMLVLH</sequence>
<dbReference type="EMBL" id="LT634362">
    <property type="protein sequence ID" value="SFZ88738.1"/>
    <property type="molecule type" value="Genomic_DNA"/>
</dbReference>
<protein>
    <submittedName>
        <fullName evidence="1">Siderophore/Surfactin synthetase related protein</fullName>
    </submittedName>
</protein>
<accession>A0A1K2I8K9</accession>
<dbReference type="AlphaFoldDB" id="A0A1K2I8K9"/>
<name>A0A1K2I8K9_9LACO</name>
<evidence type="ECO:0000313" key="1">
    <source>
        <dbReference type="EMBL" id="SFZ88738.1"/>
    </source>
</evidence>
<dbReference type="SUPFAM" id="SSF52777">
    <property type="entry name" value="CoA-dependent acyltransferases"/>
    <property type="match status" value="1"/>
</dbReference>
<gene>
    <name evidence="1" type="ORF">LREN565_1851</name>
</gene>
<organism evidence="1">
    <name type="scientific">Loigolactobacillus rennini</name>
    <dbReference type="NCBI Taxonomy" id="238013"/>
    <lineage>
        <taxon>Bacteria</taxon>
        <taxon>Bacillati</taxon>
        <taxon>Bacillota</taxon>
        <taxon>Bacilli</taxon>
        <taxon>Lactobacillales</taxon>
        <taxon>Lactobacillaceae</taxon>
        <taxon>Loigolactobacillus</taxon>
    </lineage>
</organism>
<reference evidence="1" key="1">
    <citation type="submission" date="2016-11" db="EMBL/GenBank/DDBJ databases">
        <authorList>
            <person name="Jaros S."/>
            <person name="Januszkiewicz K."/>
            <person name="Wedrychowicz H."/>
        </authorList>
    </citation>
    <scope>NUCLEOTIDE SEQUENCE</scope>
    <source>
        <strain evidence="1">ACA-DC 565</strain>
    </source>
</reference>